<dbReference type="Gene3D" id="3.30.450.20">
    <property type="entry name" value="PAS domain"/>
    <property type="match status" value="2"/>
</dbReference>
<dbReference type="PANTHER" id="PTHR44757:SF2">
    <property type="entry name" value="BIOFILM ARCHITECTURE MAINTENANCE PROTEIN MBAA"/>
    <property type="match status" value="1"/>
</dbReference>
<name>A0AAW7ZFH0_9FIRM</name>
<dbReference type="RefSeq" id="WP_304543810.1">
    <property type="nucleotide sequence ID" value="NZ_JARPTC010000019.1"/>
</dbReference>
<feature type="domain" description="EAL" evidence="7">
    <location>
        <begin position="565"/>
        <end position="819"/>
    </location>
</feature>
<feature type="domain" description="PAS" evidence="5">
    <location>
        <begin position="267"/>
        <end position="337"/>
    </location>
</feature>
<feature type="domain" description="PAC" evidence="6">
    <location>
        <begin position="215"/>
        <end position="266"/>
    </location>
</feature>
<evidence type="ECO:0000313" key="10">
    <source>
        <dbReference type="Proteomes" id="UP001172911"/>
    </source>
</evidence>
<dbReference type="Gene3D" id="3.40.50.2300">
    <property type="match status" value="1"/>
</dbReference>
<dbReference type="InterPro" id="IPR012226">
    <property type="entry name" value="Diguanyl_cyclase/Pdiesterase"/>
</dbReference>
<dbReference type="InterPro" id="IPR035965">
    <property type="entry name" value="PAS-like_dom_sf"/>
</dbReference>
<dbReference type="GO" id="GO:0000160">
    <property type="term" value="P:phosphorelay signal transduction system"/>
    <property type="evidence" value="ECO:0007669"/>
    <property type="project" value="InterPro"/>
</dbReference>
<dbReference type="InterPro" id="IPR052155">
    <property type="entry name" value="Biofilm_reg_signaling"/>
</dbReference>
<dbReference type="InterPro" id="IPR001610">
    <property type="entry name" value="PAC"/>
</dbReference>
<dbReference type="PROSITE" id="PS50112">
    <property type="entry name" value="PAS"/>
    <property type="match status" value="2"/>
</dbReference>
<dbReference type="Pfam" id="PF08447">
    <property type="entry name" value="PAS_3"/>
    <property type="match status" value="1"/>
</dbReference>
<dbReference type="InterPro" id="IPR011006">
    <property type="entry name" value="CheY-like_superfamily"/>
</dbReference>
<feature type="modified residue" description="4-aspartylphosphate" evidence="3">
    <location>
        <position position="61"/>
    </location>
</feature>
<proteinExistence type="predicted"/>
<dbReference type="InterPro" id="IPR001633">
    <property type="entry name" value="EAL_dom"/>
</dbReference>
<evidence type="ECO:0000256" key="1">
    <source>
        <dbReference type="ARBA" id="ARBA00018672"/>
    </source>
</evidence>
<dbReference type="FunFam" id="3.20.20.450:FF:000001">
    <property type="entry name" value="Cyclic di-GMP phosphodiesterase yahA"/>
    <property type="match status" value="1"/>
</dbReference>
<accession>A0AAW7ZFH0</accession>
<feature type="domain" description="Response regulatory" evidence="4">
    <location>
        <begin position="12"/>
        <end position="128"/>
    </location>
</feature>
<dbReference type="EMBL" id="JARPTC010000019">
    <property type="protein sequence ID" value="MDO7788148.1"/>
    <property type="molecule type" value="Genomic_DNA"/>
</dbReference>
<dbReference type="Gene3D" id="3.30.70.270">
    <property type="match status" value="1"/>
</dbReference>
<dbReference type="PANTHER" id="PTHR44757">
    <property type="entry name" value="DIGUANYLATE CYCLASE DGCP"/>
    <property type="match status" value="1"/>
</dbReference>
<keyword evidence="3" id="KW-0597">Phosphoprotein</keyword>
<keyword evidence="10" id="KW-1185">Reference proteome</keyword>
<dbReference type="PIRSF" id="PIRSF005925">
    <property type="entry name" value="Dos"/>
    <property type="match status" value="1"/>
</dbReference>
<dbReference type="NCBIfam" id="TIGR00229">
    <property type="entry name" value="sensory_box"/>
    <property type="match status" value="2"/>
</dbReference>
<gene>
    <name evidence="9" type="ORF">P6N53_13030</name>
</gene>
<evidence type="ECO:0000259" key="8">
    <source>
        <dbReference type="PROSITE" id="PS50887"/>
    </source>
</evidence>
<evidence type="ECO:0000256" key="2">
    <source>
        <dbReference type="ARBA" id="ARBA00024867"/>
    </source>
</evidence>
<feature type="domain" description="GGDEF" evidence="8">
    <location>
        <begin position="423"/>
        <end position="556"/>
    </location>
</feature>
<reference evidence="9" key="2">
    <citation type="submission" date="2023-03" db="EMBL/GenBank/DDBJ databases">
        <authorList>
            <person name="Zhang Z."/>
        </authorList>
    </citation>
    <scope>NUCLEOTIDE SEQUENCE</scope>
    <source>
        <strain evidence="9">DSA</strain>
    </source>
</reference>
<dbReference type="SUPFAM" id="SSF55785">
    <property type="entry name" value="PYP-like sensor domain (PAS domain)"/>
    <property type="match status" value="2"/>
</dbReference>
<dbReference type="InterPro" id="IPR000014">
    <property type="entry name" value="PAS"/>
</dbReference>
<sequence>MINYFRDSKRALVLVVDDSKFMRFKLREFLENEGYLVEEAENGEKALAAYNLHKPDMVLMDCVMPVMNGFTACAHIRQIHGGERVPIIIITSLYDDKDVDQAYKAGATDFITKPVNWAVLRNRVGRLIKASVTERTLGLSEAFAQTIIENALDGIITINSGGYILTFNKAAESIFGHKAVEVLGENANILVDNLNCTEKQCYLDIASLRLEELAGETRAMVARRKEGGSFPVEITASRFRAMGEILYTLIIRDISERKRKEERFRESEERYRTLTENMYDLISEIDINGFYLYASPNFEDVLGYSPAEIKGKQIAELTYFEDADDVMKELNNIYEHKNTEHLIARFVHKDGEIRRFESTGKTYKTASGDSRIVFVSRDITERQRYEDTIRYQAFHDALTGLPNRMLFTDRLNLELAHTKRNKQVLAVLFLDLDRFKLINDTLGHGVGDQILKEVSIRITACVREDDTVARLGGDEFTILLPEVKLAENAAKVAGKILETINKPFEIYGHKLYLSTSIGIVIYPDDGEDCETLLKNADTAMYLAKEKGRNNYQLYTPTMNEKAFERLEMESSLRRALEQQEFVLFYQPKISIENGQIIGMEALIRWQHPQRGLVPPVEFIPIAEDTGLIVPIGEWVLRTACIQNKEWQKAGYTPIRVAVNISSRQFQLQNLADTISRILAETGLEPNWLELEITESVAMENGEYTIQMLEKLTKMGIQLSIDDFGTGYSSLSYLNRFPINKLKIDKSFITNLSRGNEDAAIASTVIVLGRSLRIGVVAEGVETPEQYNFLKECNCDEMQGYLFSKPVPAKEFERMLKERIYYNP</sequence>
<evidence type="ECO:0000259" key="4">
    <source>
        <dbReference type="PROSITE" id="PS50110"/>
    </source>
</evidence>
<dbReference type="InterPro" id="IPR000160">
    <property type="entry name" value="GGDEF_dom"/>
</dbReference>
<feature type="domain" description="PAC" evidence="6">
    <location>
        <begin position="337"/>
        <end position="391"/>
    </location>
</feature>
<dbReference type="InterPro" id="IPR035919">
    <property type="entry name" value="EAL_sf"/>
</dbReference>
<dbReference type="PROSITE" id="PS50883">
    <property type="entry name" value="EAL"/>
    <property type="match status" value="1"/>
</dbReference>
<dbReference type="SMART" id="SM00052">
    <property type="entry name" value="EAL"/>
    <property type="match status" value="1"/>
</dbReference>
<evidence type="ECO:0000259" key="6">
    <source>
        <dbReference type="PROSITE" id="PS50113"/>
    </source>
</evidence>
<organism evidence="9 10">
    <name type="scientific">Desulforamulus aquiferis</name>
    <dbReference type="NCBI Taxonomy" id="1397668"/>
    <lineage>
        <taxon>Bacteria</taxon>
        <taxon>Bacillati</taxon>
        <taxon>Bacillota</taxon>
        <taxon>Clostridia</taxon>
        <taxon>Eubacteriales</taxon>
        <taxon>Peptococcaceae</taxon>
        <taxon>Desulforamulus</taxon>
    </lineage>
</organism>
<dbReference type="SMART" id="SM00091">
    <property type="entry name" value="PAS"/>
    <property type="match status" value="2"/>
</dbReference>
<dbReference type="Pfam" id="PF00990">
    <property type="entry name" value="GGDEF"/>
    <property type="match status" value="1"/>
</dbReference>
<dbReference type="PROSITE" id="PS50110">
    <property type="entry name" value="RESPONSE_REGULATORY"/>
    <property type="match status" value="1"/>
</dbReference>
<dbReference type="SMART" id="SM00267">
    <property type="entry name" value="GGDEF"/>
    <property type="match status" value="1"/>
</dbReference>
<dbReference type="Gene3D" id="3.20.20.450">
    <property type="entry name" value="EAL domain"/>
    <property type="match status" value="1"/>
</dbReference>
<evidence type="ECO:0000259" key="7">
    <source>
        <dbReference type="PROSITE" id="PS50883"/>
    </source>
</evidence>
<dbReference type="CDD" id="cd00130">
    <property type="entry name" value="PAS"/>
    <property type="match status" value="2"/>
</dbReference>
<evidence type="ECO:0000256" key="3">
    <source>
        <dbReference type="PROSITE-ProRule" id="PRU00169"/>
    </source>
</evidence>
<comment type="function">
    <text evidence="2">May play the central regulatory role in sporulation. It may be an element of the effector pathway responsible for the activation of sporulation genes in response to nutritional stress. Spo0A may act in concert with spo0H (a sigma factor) to control the expression of some genes that are critical to the sporulation process.</text>
</comment>
<dbReference type="CDD" id="cd01949">
    <property type="entry name" value="GGDEF"/>
    <property type="match status" value="1"/>
</dbReference>
<dbReference type="Pfam" id="PF00563">
    <property type="entry name" value="EAL"/>
    <property type="match status" value="1"/>
</dbReference>
<evidence type="ECO:0000313" key="9">
    <source>
        <dbReference type="EMBL" id="MDO7788148.1"/>
    </source>
</evidence>
<dbReference type="InterPro" id="IPR043128">
    <property type="entry name" value="Rev_trsase/Diguanyl_cyclase"/>
</dbReference>
<feature type="domain" description="PAS" evidence="5">
    <location>
        <begin position="140"/>
        <end position="186"/>
    </location>
</feature>
<dbReference type="FunFam" id="3.30.70.270:FF:000001">
    <property type="entry name" value="Diguanylate cyclase domain protein"/>
    <property type="match status" value="1"/>
</dbReference>
<evidence type="ECO:0000259" key="5">
    <source>
        <dbReference type="PROSITE" id="PS50112"/>
    </source>
</evidence>
<comment type="caution">
    <text evidence="9">The sequence shown here is derived from an EMBL/GenBank/DDBJ whole genome shotgun (WGS) entry which is preliminary data.</text>
</comment>
<dbReference type="InterPro" id="IPR000700">
    <property type="entry name" value="PAS-assoc_C"/>
</dbReference>
<dbReference type="SUPFAM" id="SSF55073">
    <property type="entry name" value="Nucleotide cyclase"/>
    <property type="match status" value="1"/>
</dbReference>
<dbReference type="Proteomes" id="UP001172911">
    <property type="component" value="Unassembled WGS sequence"/>
</dbReference>
<dbReference type="SMART" id="SM00086">
    <property type="entry name" value="PAC"/>
    <property type="match status" value="2"/>
</dbReference>
<dbReference type="PROSITE" id="PS50887">
    <property type="entry name" value="GGDEF"/>
    <property type="match status" value="1"/>
</dbReference>
<reference evidence="9" key="1">
    <citation type="journal article" date="2023" name="J. Hazard. Mater.">
        <title>Anaerobic biodegradation of pyrene and benzo[a]pyrene by a new sulfate-reducing Desulforamulus aquiferis strain DSA.</title>
        <authorList>
            <person name="Zhang Z."/>
            <person name="Sun J."/>
            <person name="Gong X."/>
            <person name="Wang C."/>
            <person name="Wang H."/>
        </authorList>
    </citation>
    <scope>NUCLEOTIDE SEQUENCE</scope>
    <source>
        <strain evidence="9">DSA</strain>
    </source>
</reference>
<dbReference type="AlphaFoldDB" id="A0AAW7ZFH0"/>
<dbReference type="InterPro" id="IPR029787">
    <property type="entry name" value="Nucleotide_cyclase"/>
</dbReference>
<dbReference type="SMART" id="SM00448">
    <property type="entry name" value="REC"/>
    <property type="match status" value="1"/>
</dbReference>
<dbReference type="PROSITE" id="PS50113">
    <property type="entry name" value="PAC"/>
    <property type="match status" value="2"/>
</dbReference>
<dbReference type="Pfam" id="PF00072">
    <property type="entry name" value="Response_reg"/>
    <property type="match status" value="1"/>
</dbReference>
<dbReference type="InterPro" id="IPR001789">
    <property type="entry name" value="Sig_transdc_resp-reg_receiver"/>
</dbReference>
<dbReference type="SUPFAM" id="SSF52172">
    <property type="entry name" value="CheY-like"/>
    <property type="match status" value="1"/>
</dbReference>
<dbReference type="SUPFAM" id="SSF141868">
    <property type="entry name" value="EAL domain-like"/>
    <property type="match status" value="1"/>
</dbReference>
<dbReference type="CDD" id="cd01948">
    <property type="entry name" value="EAL"/>
    <property type="match status" value="1"/>
</dbReference>
<dbReference type="InterPro" id="IPR013655">
    <property type="entry name" value="PAS_fold_3"/>
</dbReference>
<dbReference type="CDD" id="cd17546">
    <property type="entry name" value="REC_hyHK_CKI1_RcsC-like"/>
    <property type="match status" value="1"/>
</dbReference>
<dbReference type="NCBIfam" id="TIGR00254">
    <property type="entry name" value="GGDEF"/>
    <property type="match status" value="1"/>
</dbReference>
<dbReference type="Pfam" id="PF13426">
    <property type="entry name" value="PAS_9"/>
    <property type="match status" value="1"/>
</dbReference>
<protein>
    <recommendedName>
        <fullName evidence="1">Stage 0 sporulation protein A homolog</fullName>
    </recommendedName>
</protein>